<dbReference type="Pfam" id="PF00075">
    <property type="entry name" value="RNase_H"/>
    <property type="match status" value="1"/>
</dbReference>
<evidence type="ECO:0000313" key="3">
    <source>
        <dbReference type="Proteomes" id="UP000221653"/>
    </source>
</evidence>
<dbReference type="InterPro" id="IPR012337">
    <property type="entry name" value="RNaseH-like_sf"/>
</dbReference>
<sequence length="281" mass="30666">MTHTIAVIRHTTVLDNHHIIVTAIDGDLAGVVVFESELSTQELLIDAFLSFWSTAHQNGATVYINDATVRHVLATSSLENLCVRDVVTGDMLRETDYVAHSALAAVREDMQTATAHHEPRRDSLVVATDASRGNRRSTGIALATDHGVVQAHVIEASSSHEGEFAAVAMAVRRYAGKLSHLEILTDSRVVARALSGEDDRCHGPRRLECMELVRLAREHTTITVRWVRGHNGHVLNEVANRAAIAARRCHEFGTGNLGYFLEGLRAELRACLAGAEYVLAA</sequence>
<dbReference type="InterPro" id="IPR002156">
    <property type="entry name" value="RNaseH_domain"/>
</dbReference>
<evidence type="ECO:0000313" key="2">
    <source>
        <dbReference type="EMBL" id="PFG27302.1"/>
    </source>
</evidence>
<protein>
    <submittedName>
        <fullName evidence="2">Ribonuclease HI</fullName>
    </submittedName>
</protein>
<dbReference type="GO" id="GO:0004523">
    <property type="term" value="F:RNA-DNA hybrid ribonuclease activity"/>
    <property type="evidence" value="ECO:0007669"/>
    <property type="project" value="InterPro"/>
</dbReference>
<dbReference type="PROSITE" id="PS50879">
    <property type="entry name" value="RNASE_H_1"/>
    <property type="match status" value="1"/>
</dbReference>
<dbReference type="EMBL" id="PDJF01000001">
    <property type="protein sequence ID" value="PFG27302.1"/>
    <property type="molecule type" value="Genomic_DNA"/>
</dbReference>
<feature type="domain" description="RNase H type-1" evidence="1">
    <location>
        <begin position="120"/>
        <end position="248"/>
    </location>
</feature>
<proteinExistence type="predicted"/>
<name>A0A2A9DMW5_9CORY</name>
<dbReference type="RefSeq" id="WP_048380014.1">
    <property type="nucleotide sequence ID" value="NZ_LDYE01000006.1"/>
</dbReference>
<dbReference type="InterPro" id="IPR036397">
    <property type="entry name" value="RNaseH_sf"/>
</dbReference>
<keyword evidence="3" id="KW-1185">Reference proteome</keyword>
<reference evidence="2 3" key="1">
    <citation type="submission" date="2017-10" db="EMBL/GenBank/DDBJ databases">
        <title>Sequencing the genomes of 1000 actinobacteria strains.</title>
        <authorList>
            <person name="Klenk H.-P."/>
        </authorList>
    </citation>
    <scope>NUCLEOTIDE SEQUENCE [LARGE SCALE GENOMIC DNA]</scope>
    <source>
        <strain evidence="2 3">DSM 20688</strain>
    </source>
</reference>
<dbReference type="GO" id="GO:0003676">
    <property type="term" value="F:nucleic acid binding"/>
    <property type="evidence" value="ECO:0007669"/>
    <property type="project" value="InterPro"/>
</dbReference>
<dbReference type="STRING" id="1724.GCA_001044175_01650"/>
<dbReference type="Proteomes" id="UP000221653">
    <property type="component" value="Unassembled WGS sequence"/>
</dbReference>
<accession>A0A2A9DMW5</accession>
<dbReference type="Gene3D" id="3.30.420.10">
    <property type="entry name" value="Ribonuclease H-like superfamily/Ribonuclease H"/>
    <property type="match status" value="1"/>
</dbReference>
<organism evidence="2 3">
    <name type="scientific">Corynebacterium renale</name>
    <dbReference type="NCBI Taxonomy" id="1724"/>
    <lineage>
        <taxon>Bacteria</taxon>
        <taxon>Bacillati</taxon>
        <taxon>Actinomycetota</taxon>
        <taxon>Actinomycetes</taxon>
        <taxon>Mycobacteriales</taxon>
        <taxon>Corynebacteriaceae</taxon>
        <taxon>Corynebacterium</taxon>
    </lineage>
</organism>
<dbReference type="AlphaFoldDB" id="A0A2A9DMW5"/>
<dbReference type="OrthoDB" id="4923321at2"/>
<dbReference type="SUPFAM" id="SSF53098">
    <property type="entry name" value="Ribonuclease H-like"/>
    <property type="match status" value="1"/>
</dbReference>
<comment type="caution">
    <text evidence="2">The sequence shown here is derived from an EMBL/GenBank/DDBJ whole genome shotgun (WGS) entry which is preliminary data.</text>
</comment>
<evidence type="ECO:0000259" key="1">
    <source>
        <dbReference type="PROSITE" id="PS50879"/>
    </source>
</evidence>
<gene>
    <name evidence="2" type="ORF">ATK06_0357</name>
</gene>